<dbReference type="EMBL" id="CAFBOL010000064">
    <property type="protein sequence ID" value="CAB5000696.1"/>
    <property type="molecule type" value="Genomic_DNA"/>
</dbReference>
<dbReference type="EMBL" id="CAEZYF010000003">
    <property type="protein sequence ID" value="CAB4712359.1"/>
    <property type="molecule type" value="Genomic_DNA"/>
</dbReference>
<dbReference type="GO" id="GO:0006355">
    <property type="term" value="P:regulation of DNA-templated transcription"/>
    <property type="evidence" value="ECO:0007669"/>
    <property type="project" value="TreeGrafter"/>
</dbReference>
<keyword evidence="1" id="KW-0238">DNA-binding</keyword>
<dbReference type="EMBL" id="CAESGF010000003">
    <property type="protein sequence ID" value="CAB4362969.1"/>
    <property type="molecule type" value="Genomic_DNA"/>
</dbReference>
<dbReference type="EMBL" id="CAFAAV010000057">
    <property type="protein sequence ID" value="CAB4814472.1"/>
    <property type="molecule type" value="Genomic_DNA"/>
</dbReference>
<evidence type="ECO:0000313" key="4">
    <source>
        <dbReference type="EMBL" id="CAB4712359.1"/>
    </source>
</evidence>
<dbReference type="EMBL" id="CAFBMT010000003">
    <property type="protein sequence ID" value="CAB4919965.1"/>
    <property type="molecule type" value="Genomic_DNA"/>
</dbReference>
<organism evidence="3">
    <name type="scientific">freshwater metagenome</name>
    <dbReference type="NCBI Taxonomy" id="449393"/>
    <lineage>
        <taxon>unclassified sequences</taxon>
        <taxon>metagenomes</taxon>
        <taxon>ecological metagenomes</taxon>
    </lineage>
</organism>
<dbReference type="InterPro" id="IPR001789">
    <property type="entry name" value="Sig_transdc_resp-reg_receiver"/>
</dbReference>
<evidence type="ECO:0000313" key="7">
    <source>
        <dbReference type="EMBL" id="CAB4919965.1"/>
    </source>
</evidence>
<sequence length="337" mass="36089">MTTDGDVPPRNSPAHGLTVLIVEDDDDQAFLVREAMSAIGFTSSIVVATARAALEELWAGTCDLVILDLGLPDADGMSILELMRHGDQLGIPVLVVTGDANPERRVRALELGAQDLLVKPFDMVELSARARRALRTHDDLEAASVVARTLARELTVLTETVDEQTSVVIATLLNALEARLPHVHARGLRVGDFVQRLAVAFDLPELAVQLGAAARAHEVGMLTLSDADVAALEAGDPLVGDACERASLLLLGDRDQVTAAAARFRRPAQDFVRHIDRLAARMTSVCHIFDVAAVDHGTFDPERGADALLAEDAVGLDADLIDTFIEECVPALNPHTF</sequence>
<feature type="domain" description="Response regulatory" evidence="2">
    <location>
        <begin position="18"/>
        <end position="134"/>
    </location>
</feature>
<evidence type="ECO:0000313" key="8">
    <source>
        <dbReference type="EMBL" id="CAB5000696.1"/>
    </source>
</evidence>
<dbReference type="InterPro" id="IPR011006">
    <property type="entry name" value="CheY-like_superfamily"/>
</dbReference>
<evidence type="ECO:0000313" key="6">
    <source>
        <dbReference type="EMBL" id="CAB4849234.1"/>
    </source>
</evidence>
<evidence type="ECO:0000259" key="2">
    <source>
        <dbReference type="PROSITE" id="PS50110"/>
    </source>
</evidence>
<dbReference type="PANTHER" id="PTHR48111">
    <property type="entry name" value="REGULATOR OF RPOS"/>
    <property type="match status" value="1"/>
</dbReference>
<reference evidence="3" key="1">
    <citation type="submission" date="2020-05" db="EMBL/GenBank/DDBJ databases">
        <authorList>
            <person name="Chiriac C."/>
            <person name="Salcher M."/>
            <person name="Ghai R."/>
            <person name="Kavagutti S V."/>
        </authorList>
    </citation>
    <scope>NUCLEOTIDE SEQUENCE</scope>
</reference>
<protein>
    <submittedName>
        <fullName evidence="3">Unannotated protein</fullName>
    </submittedName>
</protein>
<dbReference type="GO" id="GO:0000156">
    <property type="term" value="F:phosphorelay response regulator activity"/>
    <property type="evidence" value="ECO:0007669"/>
    <property type="project" value="TreeGrafter"/>
</dbReference>
<evidence type="ECO:0000256" key="1">
    <source>
        <dbReference type="ARBA" id="ARBA00023125"/>
    </source>
</evidence>
<gene>
    <name evidence="4" type="ORF">UFOPK2656_00758</name>
    <name evidence="5" type="ORF">UFOPK3099_00965</name>
    <name evidence="6" type="ORF">UFOPK3267_00878</name>
    <name evidence="7" type="ORF">UFOPK3651_00796</name>
    <name evidence="8" type="ORF">UFOPK3931_02115</name>
    <name evidence="3" type="ORF">UFOPK4189_00756</name>
</gene>
<dbReference type="Gene3D" id="3.40.50.2300">
    <property type="match status" value="1"/>
</dbReference>
<dbReference type="SMART" id="SM00448">
    <property type="entry name" value="REC"/>
    <property type="match status" value="1"/>
</dbReference>
<name>A0A6J6A4K9_9ZZZZ</name>
<dbReference type="GO" id="GO:0032993">
    <property type="term" value="C:protein-DNA complex"/>
    <property type="evidence" value="ECO:0007669"/>
    <property type="project" value="TreeGrafter"/>
</dbReference>
<dbReference type="GO" id="GO:0000976">
    <property type="term" value="F:transcription cis-regulatory region binding"/>
    <property type="evidence" value="ECO:0007669"/>
    <property type="project" value="TreeGrafter"/>
</dbReference>
<evidence type="ECO:0000313" key="3">
    <source>
        <dbReference type="EMBL" id="CAB4362969.1"/>
    </source>
</evidence>
<dbReference type="PROSITE" id="PS50110">
    <property type="entry name" value="RESPONSE_REGULATORY"/>
    <property type="match status" value="1"/>
</dbReference>
<dbReference type="GO" id="GO:0005829">
    <property type="term" value="C:cytosol"/>
    <property type="evidence" value="ECO:0007669"/>
    <property type="project" value="TreeGrafter"/>
</dbReference>
<proteinExistence type="predicted"/>
<evidence type="ECO:0000313" key="5">
    <source>
        <dbReference type="EMBL" id="CAB4814472.1"/>
    </source>
</evidence>
<dbReference type="EMBL" id="CAFBIY010000035">
    <property type="protein sequence ID" value="CAB4849234.1"/>
    <property type="molecule type" value="Genomic_DNA"/>
</dbReference>
<dbReference type="AlphaFoldDB" id="A0A6J6A4K9"/>
<dbReference type="Pfam" id="PF00072">
    <property type="entry name" value="Response_reg"/>
    <property type="match status" value="1"/>
</dbReference>
<dbReference type="PANTHER" id="PTHR48111:SF36">
    <property type="entry name" value="TRANSCRIPTIONAL REGULATORY PROTEIN CUTR"/>
    <property type="match status" value="1"/>
</dbReference>
<dbReference type="SUPFAM" id="SSF52172">
    <property type="entry name" value="CheY-like"/>
    <property type="match status" value="1"/>
</dbReference>
<accession>A0A6J6A4K9</accession>
<dbReference type="InterPro" id="IPR039420">
    <property type="entry name" value="WalR-like"/>
</dbReference>